<dbReference type="GO" id="GO:0008830">
    <property type="term" value="F:dTDP-4-dehydrorhamnose 3,5-epimerase activity"/>
    <property type="evidence" value="ECO:0007669"/>
    <property type="project" value="InterPro"/>
</dbReference>
<dbReference type="InterPro" id="IPR000888">
    <property type="entry name" value="RmlC-like"/>
</dbReference>
<dbReference type="EMBL" id="CAFBMK010000030">
    <property type="protein sequence ID" value="CAB4904386.1"/>
    <property type="molecule type" value="Genomic_DNA"/>
</dbReference>
<accession>A0A6J7GBA2</accession>
<name>A0A6J7GBA2_9ZZZZ</name>
<dbReference type="InterPro" id="IPR011051">
    <property type="entry name" value="RmlC_Cupin_sf"/>
</dbReference>
<dbReference type="GO" id="GO:0005829">
    <property type="term" value="C:cytosol"/>
    <property type="evidence" value="ECO:0007669"/>
    <property type="project" value="TreeGrafter"/>
</dbReference>
<dbReference type="PANTHER" id="PTHR21047">
    <property type="entry name" value="DTDP-6-DEOXY-D-GLUCOSE-3,5 EPIMERASE"/>
    <property type="match status" value="1"/>
</dbReference>
<proteinExistence type="predicted"/>
<dbReference type="Pfam" id="PF00908">
    <property type="entry name" value="dTDP_sugar_isom"/>
    <property type="match status" value="1"/>
</dbReference>
<dbReference type="GO" id="GO:0000271">
    <property type="term" value="P:polysaccharide biosynthetic process"/>
    <property type="evidence" value="ECO:0007669"/>
    <property type="project" value="TreeGrafter"/>
</dbReference>
<gene>
    <name evidence="1" type="ORF">UFOPK3564_00781</name>
</gene>
<dbReference type="PANTHER" id="PTHR21047:SF2">
    <property type="entry name" value="THYMIDINE DIPHOSPHO-4-KETO-RHAMNOSE 3,5-EPIMERASE"/>
    <property type="match status" value="1"/>
</dbReference>
<reference evidence="1" key="1">
    <citation type="submission" date="2020-05" db="EMBL/GenBank/DDBJ databases">
        <authorList>
            <person name="Chiriac C."/>
            <person name="Salcher M."/>
            <person name="Ghai R."/>
            <person name="Kavagutti S V."/>
        </authorList>
    </citation>
    <scope>NUCLEOTIDE SEQUENCE</scope>
</reference>
<evidence type="ECO:0000313" key="1">
    <source>
        <dbReference type="EMBL" id="CAB4904386.1"/>
    </source>
</evidence>
<dbReference type="SUPFAM" id="SSF51182">
    <property type="entry name" value="RmlC-like cupins"/>
    <property type="match status" value="1"/>
</dbReference>
<dbReference type="AlphaFoldDB" id="A0A6J7GBA2"/>
<protein>
    <submittedName>
        <fullName evidence="1">Unannotated protein</fullName>
    </submittedName>
</protein>
<organism evidence="1">
    <name type="scientific">freshwater metagenome</name>
    <dbReference type="NCBI Taxonomy" id="449393"/>
    <lineage>
        <taxon>unclassified sequences</taxon>
        <taxon>metagenomes</taxon>
        <taxon>ecological metagenomes</taxon>
    </lineage>
</organism>
<dbReference type="CDD" id="cd00438">
    <property type="entry name" value="cupin_RmlC"/>
    <property type="match status" value="1"/>
</dbReference>
<dbReference type="NCBIfam" id="TIGR01221">
    <property type="entry name" value="rmlC"/>
    <property type="match status" value="1"/>
</dbReference>
<sequence>MDIRETTLPDARLVVPRVFPDDRGFFAETFRESALADVGIHDRWIQDNHSRSGFGVVRGLHFQIGEGCAKLVRCGRGHIWDVIVDLRKGSPTYGQWEGFDLTDENMHALYVPVGFAHGFAVKSGVADVLYKQTRYYSGDVERGIAYDDSDVSVEWPIAASEIQVSERDATGPKLAEVVNDLPFAY</sequence>
<dbReference type="InterPro" id="IPR014710">
    <property type="entry name" value="RmlC-like_jellyroll"/>
</dbReference>
<dbReference type="Gene3D" id="2.60.120.10">
    <property type="entry name" value="Jelly Rolls"/>
    <property type="match status" value="1"/>
</dbReference>